<sequence length="68" mass="7723">MEPRVRLDDQDVHRPKCGLGSSRARYIAIRVLSTLILYVDAGPIQFVGPYANDINYTLMLELGAQFHF</sequence>
<evidence type="ECO:0000313" key="1">
    <source>
        <dbReference type="EMBL" id="MBA0560555.1"/>
    </source>
</evidence>
<proteinExistence type="predicted"/>
<gene>
    <name evidence="1" type="ORF">Golob_017444</name>
</gene>
<evidence type="ECO:0000313" key="2">
    <source>
        <dbReference type="Proteomes" id="UP000593572"/>
    </source>
</evidence>
<dbReference type="AlphaFoldDB" id="A0A7J8M788"/>
<protein>
    <submittedName>
        <fullName evidence="1">Uncharacterized protein</fullName>
    </submittedName>
</protein>
<name>A0A7J8M788_9ROSI</name>
<organism evidence="1 2">
    <name type="scientific">Gossypium lobatum</name>
    <dbReference type="NCBI Taxonomy" id="34289"/>
    <lineage>
        <taxon>Eukaryota</taxon>
        <taxon>Viridiplantae</taxon>
        <taxon>Streptophyta</taxon>
        <taxon>Embryophyta</taxon>
        <taxon>Tracheophyta</taxon>
        <taxon>Spermatophyta</taxon>
        <taxon>Magnoliopsida</taxon>
        <taxon>eudicotyledons</taxon>
        <taxon>Gunneridae</taxon>
        <taxon>Pentapetalae</taxon>
        <taxon>rosids</taxon>
        <taxon>malvids</taxon>
        <taxon>Malvales</taxon>
        <taxon>Malvaceae</taxon>
        <taxon>Malvoideae</taxon>
        <taxon>Gossypium</taxon>
    </lineage>
</organism>
<keyword evidence="2" id="KW-1185">Reference proteome</keyword>
<dbReference type="Proteomes" id="UP000593572">
    <property type="component" value="Unassembled WGS sequence"/>
</dbReference>
<accession>A0A7J8M788</accession>
<reference evidence="1 2" key="1">
    <citation type="journal article" date="2019" name="Genome Biol. Evol.">
        <title>Insights into the evolution of the New World diploid cottons (Gossypium, subgenus Houzingenia) based on genome sequencing.</title>
        <authorList>
            <person name="Grover C.E."/>
            <person name="Arick M.A. 2nd"/>
            <person name="Thrash A."/>
            <person name="Conover J.L."/>
            <person name="Sanders W.S."/>
            <person name="Peterson D.G."/>
            <person name="Frelichowski J.E."/>
            <person name="Scheffler J.A."/>
            <person name="Scheffler B.E."/>
            <person name="Wendel J.F."/>
        </authorList>
    </citation>
    <scope>NUCLEOTIDE SEQUENCE [LARGE SCALE GENOMIC DNA]</scope>
    <source>
        <strain evidence="1">157</strain>
        <tissue evidence="1">Leaf</tissue>
    </source>
</reference>
<dbReference type="EMBL" id="JABEZX010000007">
    <property type="protein sequence ID" value="MBA0560555.1"/>
    <property type="molecule type" value="Genomic_DNA"/>
</dbReference>
<comment type="caution">
    <text evidence="1">The sequence shown here is derived from an EMBL/GenBank/DDBJ whole genome shotgun (WGS) entry which is preliminary data.</text>
</comment>